<dbReference type="AlphaFoldDB" id="U6M8E2"/>
<evidence type="ECO:0000313" key="5">
    <source>
        <dbReference type="Proteomes" id="UP000030763"/>
    </source>
</evidence>
<dbReference type="SUPFAM" id="SSF46911">
    <property type="entry name" value="Ribosomal protein S18"/>
    <property type="match status" value="1"/>
</dbReference>
<dbReference type="GO" id="GO:0006412">
    <property type="term" value="P:translation"/>
    <property type="evidence" value="ECO:0007669"/>
    <property type="project" value="InterPro"/>
</dbReference>
<gene>
    <name evidence="4" type="ORF">EMWEY_00056920</name>
</gene>
<dbReference type="GO" id="GO:0003735">
    <property type="term" value="F:structural constituent of ribosome"/>
    <property type="evidence" value="ECO:0007669"/>
    <property type="project" value="InterPro"/>
</dbReference>
<evidence type="ECO:0000256" key="3">
    <source>
        <dbReference type="ARBA" id="ARBA00023274"/>
    </source>
</evidence>
<dbReference type="GO" id="GO:0005763">
    <property type="term" value="C:mitochondrial small ribosomal subunit"/>
    <property type="evidence" value="ECO:0007669"/>
    <property type="project" value="TreeGrafter"/>
</dbReference>
<name>U6M8E2_EIMMA</name>
<dbReference type="PANTHER" id="PTHR13479:SF40">
    <property type="entry name" value="SMALL RIBOSOMAL SUBUNIT PROTEIN BS18M"/>
    <property type="match status" value="1"/>
</dbReference>
<dbReference type="OMA" id="HRPERFW"/>
<sequence>MQRTALADQKVATGIDAYWDPMARVEGLEAQVAADFEELTQLIGATEARRQRLLLRQSLRRAEKLHDPLSQERSEYFGQQDIEEPPIPPHRPERFWDPSVSLRRVLKNKNLPITWKDLHILGNFIGPTGLLLPRRLTFASRIQQKFIYKAVAAARRVALFPYDRKPSPQQQMPLMDPIQFLADELTHRVAANGDLRAEAILRVLMQRYPKLDYFRYPKP</sequence>
<dbReference type="GO" id="GO:0070181">
    <property type="term" value="F:small ribosomal subunit rRNA binding"/>
    <property type="evidence" value="ECO:0007669"/>
    <property type="project" value="TreeGrafter"/>
</dbReference>
<dbReference type="EMBL" id="HG720299">
    <property type="protein sequence ID" value="CDJ59333.1"/>
    <property type="molecule type" value="Genomic_DNA"/>
</dbReference>
<keyword evidence="3" id="KW-0687">Ribonucleoprotein</keyword>
<dbReference type="Gene3D" id="4.10.640.10">
    <property type="entry name" value="Ribosomal protein S18"/>
    <property type="match status" value="1"/>
</dbReference>
<dbReference type="Pfam" id="PF01084">
    <property type="entry name" value="Ribosomal_S18"/>
    <property type="match status" value="1"/>
</dbReference>
<organism evidence="4 5">
    <name type="scientific">Eimeria maxima</name>
    <name type="common">Coccidian parasite</name>
    <dbReference type="NCBI Taxonomy" id="5804"/>
    <lineage>
        <taxon>Eukaryota</taxon>
        <taxon>Sar</taxon>
        <taxon>Alveolata</taxon>
        <taxon>Apicomplexa</taxon>
        <taxon>Conoidasida</taxon>
        <taxon>Coccidia</taxon>
        <taxon>Eucoccidiorida</taxon>
        <taxon>Eimeriorina</taxon>
        <taxon>Eimeriidae</taxon>
        <taxon>Eimeria</taxon>
    </lineage>
</organism>
<dbReference type="OrthoDB" id="21463at2759"/>
<protein>
    <submittedName>
        <fullName evidence="4">Ribosomal protein S18 domain containing protein, putative</fullName>
    </submittedName>
</protein>
<keyword evidence="2 4" id="KW-0689">Ribosomal protein</keyword>
<accession>U6M8E2</accession>
<dbReference type="VEuPathDB" id="ToxoDB:EMWEY_00056920"/>
<comment type="similarity">
    <text evidence="1">Belongs to the bacterial ribosomal protein bS18 family.</text>
</comment>
<dbReference type="Proteomes" id="UP000030763">
    <property type="component" value="Unassembled WGS sequence"/>
</dbReference>
<dbReference type="GeneID" id="25339678"/>
<reference evidence="4" key="2">
    <citation type="submission" date="2013-10" db="EMBL/GenBank/DDBJ databases">
        <authorList>
            <person name="Aslett M."/>
        </authorList>
    </citation>
    <scope>NUCLEOTIDE SEQUENCE [LARGE SCALE GENOMIC DNA]</scope>
    <source>
        <strain evidence="4">Weybridge</strain>
    </source>
</reference>
<reference evidence="4" key="1">
    <citation type="submission" date="2013-10" db="EMBL/GenBank/DDBJ databases">
        <title>Genomic analysis of the causative agents of coccidiosis in chickens.</title>
        <authorList>
            <person name="Reid A.J."/>
            <person name="Blake D."/>
            <person name="Billington K."/>
            <person name="Browne H."/>
            <person name="Dunn M."/>
            <person name="Hung S."/>
            <person name="Kawahara F."/>
            <person name="Miranda-Saavedra D."/>
            <person name="Mourier T."/>
            <person name="Nagra H."/>
            <person name="Otto T.D."/>
            <person name="Rawlings N."/>
            <person name="Sanchez A."/>
            <person name="Sanders M."/>
            <person name="Subramaniam C."/>
            <person name="Tay Y."/>
            <person name="Dear P."/>
            <person name="Doerig C."/>
            <person name="Gruber A."/>
            <person name="Parkinson J."/>
            <person name="Shirley M."/>
            <person name="Wan K.L."/>
            <person name="Berriman M."/>
            <person name="Tomley F."/>
            <person name="Pain A."/>
        </authorList>
    </citation>
    <scope>NUCLEOTIDE SEQUENCE [LARGE SCALE GENOMIC DNA]</scope>
    <source>
        <strain evidence="4">Weybridge</strain>
    </source>
</reference>
<dbReference type="PANTHER" id="PTHR13479">
    <property type="entry name" value="30S RIBOSOMAL PROTEIN S18"/>
    <property type="match status" value="1"/>
</dbReference>
<proteinExistence type="inferred from homology"/>
<dbReference type="InterPro" id="IPR036870">
    <property type="entry name" value="Ribosomal_bS18_sf"/>
</dbReference>
<keyword evidence="5" id="KW-1185">Reference proteome</keyword>
<evidence type="ECO:0000256" key="2">
    <source>
        <dbReference type="ARBA" id="ARBA00022980"/>
    </source>
</evidence>
<evidence type="ECO:0000256" key="1">
    <source>
        <dbReference type="ARBA" id="ARBA00005589"/>
    </source>
</evidence>
<evidence type="ECO:0000313" key="4">
    <source>
        <dbReference type="EMBL" id="CDJ59333.1"/>
    </source>
</evidence>
<dbReference type="InterPro" id="IPR001648">
    <property type="entry name" value="Ribosomal_bS18"/>
</dbReference>
<dbReference type="RefSeq" id="XP_013335981.1">
    <property type="nucleotide sequence ID" value="XM_013480527.1"/>
</dbReference>